<dbReference type="EMBL" id="JARBHB010000010">
    <property type="protein sequence ID" value="KAJ8873784.1"/>
    <property type="molecule type" value="Genomic_DNA"/>
</dbReference>
<reference evidence="1 2" key="1">
    <citation type="submission" date="2023-02" db="EMBL/GenBank/DDBJ databases">
        <title>LHISI_Scaffold_Assembly.</title>
        <authorList>
            <person name="Stuart O.P."/>
            <person name="Cleave R."/>
            <person name="Magrath M.J.L."/>
            <person name="Mikheyev A.S."/>
        </authorList>
    </citation>
    <scope>NUCLEOTIDE SEQUENCE [LARGE SCALE GENOMIC DNA]</scope>
    <source>
        <strain evidence="1">Daus_M_001</strain>
        <tissue evidence="1">Leg muscle</tissue>
    </source>
</reference>
<organism evidence="1 2">
    <name type="scientific">Dryococelus australis</name>
    <dbReference type="NCBI Taxonomy" id="614101"/>
    <lineage>
        <taxon>Eukaryota</taxon>
        <taxon>Metazoa</taxon>
        <taxon>Ecdysozoa</taxon>
        <taxon>Arthropoda</taxon>
        <taxon>Hexapoda</taxon>
        <taxon>Insecta</taxon>
        <taxon>Pterygota</taxon>
        <taxon>Neoptera</taxon>
        <taxon>Polyneoptera</taxon>
        <taxon>Phasmatodea</taxon>
        <taxon>Verophasmatodea</taxon>
        <taxon>Anareolatae</taxon>
        <taxon>Phasmatidae</taxon>
        <taxon>Eurycanthinae</taxon>
        <taxon>Dryococelus</taxon>
    </lineage>
</organism>
<proteinExistence type="predicted"/>
<keyword evidence="2" id="KW-1185">Reference proteome</keyword>
<evidence type="ECO:0000313" key="1">
    <source>
        <dbReference type="EMBL" id="KAJ8873784.1"/>
    </source>
</evidence>
<evidence type="ECO:0000313" key="2">
    <source>
        <dbReference type="Proteomes" id="UP001159363"/>
    </source>
</evidence>
<sequence>MKIKNLERSNKKPQPANLKKLGAIETEQGHVVTGREKDNTTTECLVKQFTSNKDIQDKQFTQTVNKDINYKKYQNTSYLHLRSY</sequence>
<comment type="caution">
    <text evidence="1">The sequence shown here is derived from an EMBL/GenBank/DDBJ whole genome shotgun (WGS) entry which is preliminary data.</text>
</comment>
<gene>
    <name evidence="1" type="ORF">PR048_024619</name>
</gene>
<dbReference type="Proteomes" id="UP001159363">
    <property type="component" value="Chromosome 9"/>
</dbReference>
<name>A0ABQ9GP33_9NEOP</name>
<protein>
    <submittedName>
        <fullName evidence="1">Uncharacterized protein</fullName>
    </submittedName>
</protein>
<accession>A0ABQ9GP33</accession>